<evidence type="ECO:0000256" key="1">
    <source>
        <dbReference type="SAM" id="MobiDB-lite"/>
    </source>
</evidence>
<reference evidence="3" key="1">
    <citation type="submission" date="2020-03" db="EMBL/GenBank/DDBJ databases">
        <title>Evolution of repeat sequences and sex chromosomes of tilapia species revealed by chromosome-level genomes.</title>
        <authorList>
            <person name="Xu L."/>
            <person name="Tao W."/>
            <person name="Wang D."/>
            <person name="Zhou Q."/>
        </authorList>
    </citation>
    <scope>NUCLEOTIDE SEQUENCE [LARGE SCALE GENOMIC DNA]</scope>
    <source>
        <strain evidence="3">Israel</strain>
    </source>
</reference>
<organism evidence="2 3">
    <name type="scientific">Oreochromis aureus</name>
    <name type="common">Israeli tilapia</name>
    <name type="synonym">Chromis aureus</name>
    <dbReference type="NCBI Taxonomy" id="47969"/>
    <lineage>
        <taxon>Eukaryota</taxon>
        <taxon>Metazoa</taxon>
        <taxon>Chordata</taxon>
        <taxon>Craniata</taxon>
        <taxon>Vertebrata</taxon>
        <taxon>Euteleostomi</taxon>
        <taxon>Actinopterygii</taxon>
        <taxon>Neopterygii</taxon>
        <taxon>Teleostei</taxon>
        <taxon>Neoteleostei</taxon>
        <taxon>Acanthomorphata</taxon>
        <taxon>Ovalentaria</taxon>
        <taxon>Cichlomorphae</taxon>
        <taxon>Cichliformes</taxon>
        <taxon>Cichlidae</taxon>
        <taxon>African cichlids</taxon>
        <taxon>Pseudocrenilabrinae</taxon>
        <taxon>Oreochromini</taxon>
        <taxon>Oreochromis</taxon>
    </lineage>
</organism>
<accession>A0AAZ1XW37</accession>
<feature type="region of interest" description="Disordered" evidence="1">
    <location>
        <begin position="258"/>
        <end position="278"/>
    </location>
</feature>
<proteinExistence type="predicted"/>
<dbReference type="AlphaFoldDB" id="A0AAZ1XW37"/>
<gene>
    <name evidence="2" type="primary">LOC116319706</name>
</gene>
<sequence>METNSKKIKQEASAEEGSSKHPWLSVSPGQETFQDCPVRKKGHQTGISGPTTPGNKTSLASVETGHSGMFQGCGVGGYMKAEPDHFTQTSPTQGDDIPAVCLTIQPTEEDYEYQPRKRMRRENFTPVREVRQDGGQHQSSVSFFSPQEKTTLCSAQPTWPVPIISSLAPVVSHEVHYNPYYLLPVPYVSSLSYHIDLARSFMEEGRDHHCIYLQTGQIVPAFLSGETAQQPNSTQKVLSGSFTLESHTQPSVITNQQLSSNRNEANKSEEDIDVVGLL</sequence>
<feature type="compositionally biased region" description="Polar residues" evidence="1">
    <location>
        <begin position="45"/>
        <end position="58"/>
    </location>
</feature>
<evidence type="ECO:0000313" key="3">
    <source>
        <dbReference type="Proteomes" id="UP000472276"/>
    </source>
</evidence>
<keyword evidence="3" id="KW-1185">Reference proteome</keyword>
<feature type="region of interest" description="Disordered" evidence="1">
    <location>
        <begin position="1"/>
        <end position="58"/>
    </location>
</feature>
<reference evidence="2" key="3">
    <citation type="submission" date="2025-09" db="UniProtKB">
        <authorList>
            <consortium name="Ensembl"/>
        </authorList>
    </citation>
    <scope>IDENTIFICATION</scope>
</reference>
<dbReference type="Ensembl" id="ENSOABT00000070546.1">
    <property type="protein sequence ID" value="ENSOABP00000072596.1"/>
    <property type="gene ID" value="ENSOABG00000022661.2"/>
</dbReference>
<evidence type="ECO:0000313" key="2">
    <source>
        <dbReference type="Ensembl" id="ENSOABP00000072596.1"/>
    </source>
</evidence>
<dbReference type="Proteomes" id="UP000472276">
    <property type="component" value="Unassembled WGS sequence"/>
</dbReference>
<feature type="compositionally biased region" description="Basic and acidic residues" evidence="1">
    <location>
        <begin position="1"/>
        <end position="12"/>
    </location>
</feature>
<reference evidence="2" key="2">
    <citation type="submission" date="2025-08" db="UniProtKB">
        <authorList>
            <consortium name="Ensembl"/>
        </authorList>
    </citation>
    <scope>IDENTIFICATION</scope>
</reference>
<name>A0AAZ1XW37_OREAU</name>
<protein>
    <submittedName>
        <fullName evidence="2">Uncharacterized protein</fullName>
    </submittedName>
</protein>